<comment type="caution">
    <text evidence="3">The sequence shown here is derived from an EMBL/GenBank/DDBJ whole genome shotgun (WGS) entry which is preliminary data.</text>
</comment>
<dbReference type="Pfam" id="PF00563">
    <property type="entry name" value="EAL"/>
    <property type="match status" value="1"/>
</dbReference>
<dbReference type="PROSITE" id="PS50883">
    <property type="entry name" value="EAL"/>
    <property type="match status" value="1"/>
</dbReference>
<proteinExistence type="predicted"/>
<protein>
    <submittedName>
        <fullName evidence="3">GGDEF domain-containing phosphodiesterase</fullName>
    </submittedName>
</protein>
<dbReference type="CDD" id="cd01948">
    <property type="entry name" value="EAL"/>
    <property type="match status" value="1"/>
</dbReference>
<dbReference type="PANTHER" id="PTHR33121:SF70">
    <property type="entry name" value="SIGNALING PROTEIN YKOW"/>
    <property type="match status" value="1"/>
</dbReference>
<dbReference type="Gene3D" id="3.30.70.270">
    <property type="match status" value="1"/>
</dbReference>
<feature type="domain" description="EAL" evidence="1">
    <location>
        <begin position="417"/>
        <end position="666"/>
    </location>
</feature>
<dbReference type="RefSeq" id="WP_320325909.1">
    <property type="nucleotide sequence ID" value="NZ_JALBUS010000009.1"/>
</dbReference>
<accession>A0ABU4WMZ6</accession>
<dbReference type="Gene3D" id="3.20.20.450">
    <property type="entry name" value="EAL domain"/>
    <property type="match status" value="1"/>
</dbReference>
<dbReference type="InterPro" id="IPR000160">
    <property type="entry name" value="GGDEF_dom"/>
</dbReference>
<reference evidence="3 4" key="1">
    <citation type="submission" date="2022-03" db="EMBL/GenBank/DDBJ databases">
        <title>Novel taxa within the pig intestine.</title>
        <authorList>
            <person name="Wylensek D."/>
            <person name="Bishof K."/>
            <person name="Afrizal A."/>
            <person name="Clavel T."/>
        </authorList>
    </citation>
    <scope>NUCLEOTIDE SEQUENCE [LARGE SCALE GENOMIC DNA]</scope>
    <source>
        <strain evidence="3 4">Cla-KB-P134</strain>
    </source>
</reference>
<dbReference type="PROSITE" id="PS50887">
    <property type="entry name" value="GGDEF"/>
    <property type="match status" value="1"/>
</dbReference>
<evidence type="ECO:0000259" key="2">
    <source>
        <dbReference type="PROSITE" id="PS50887"/>
    </source>
</evidence>
<dbReference type="InterPro" id="IPR029787">
    <property type="entry name" value="Nucleotide_cyclase"/>
</dbReference>
<gene>
    <name evidence="3" type="ORF">MOZ64_07180</name>
</gene>
<dbReference type="InterPro" id="IPR043128">
    <property type="entry name" value="Rev_trsase/Diguanyl_cyclase"/>
</dbReference>
<dbReference type="Proteomes" id="UP001285244">
    <property type="component" value="Unassembled WGS sequence"/>
</dbReference>
<feature type="domain" description="GGDEF" evidence="2">
    <location>
        <begin position="279"/>
        <end position="408"/>
    </location>
</feature>
<dbReference type="SMART" id="SM00052">
    <property type="entry name" value="EAL"/>
    <property type="match status" value="1"/>
</dbReference>
<dbReference type="InterPro" id="IPR035919">
    <property type="entry name" value="EAL_sf"/>
</dbReference>
<evidence type="ECO:0000313" key="3">
    <source>
        <dbReference type="EMBL" id="MDX8417624.1"/>
    </source>
</evidence>
<evidence type="ECO:0000259" key="1">
    <source>
        <dbReference type="PROSITE" id="PS50883"/>
    </source>
</evidence>
<name>A0ABU4WMZ6_9FIRM</name>
<dbReference type="PANTHER" id="PTHR33121">
    <property type="entry name" value="CYCLIC DI-GMP PHOSPHODIESTERASE PDEF"/>
    <property type="match status" value="1"/>
</dbReference>
<dbReference type="InterPro" id="IPR001633">
    <property type="entry name" value="EAL_dom"/>
</dbReference>
<dbReference type="SUPFAM" id="SSF55073">
    <property type="entry name" value="Nucleotide cyclase"/>
    <property type="match status" value="1"/>
</dbReference>
<dbReference type="Pfam" id="PF00990">
    <property type="entry name" value="GGDEF"/>
    <property type="match status" value="1"/>
</dbReference>
<dbReference type="SMART" id="SM00267">
    <property type="entry name" value="GGDEF"/>
    <property type="match status" value="1"/>
</dbReference>
<sequence length="666" mass="76792">MDELEMICQWIEHAPHAIAVYQYVEGKVKTICVSDGLYAMMHSPDEPDKAALIQRYATNMYRNTVPEDAARVAYEAKRFAKEGGKYEVFYREKVYQQDVYTMTHSIGYHYYLKDGRRIAIIFYTNLDSAVDQHLQTILENDASFQSFLDFSNLAIAVVKKGNGELLYCNQPMYKLVKPVHNFDTGMTLSEFIKGREDPTIMAHLAQMEGKNNQLVRIDNTTEEVVMHVTTMEWEHEDVYLIESAPWDRLSHDALTGLPNMSWLVNHANKRIQQLRVQGQVPAFIYTNLYGMKGYNNQFGFAQGDRILKALAYALKEIFGDEWLCRSSEDHFMVLTSAQGLDEKLDVLCGCVQKASLGNFLKLKLGIYVADDQGKEHREISVSEAFDMARLACSTIKENARRSWAYFNGKVSEEYENRLYILDHFQEAMDKGWIEVYYQPIYQVHNQTLTSFECLARWNDPIRGLLRPSKFVPVLEQYHLVGLLDRYILEKICQQALLRKQRGFGDIPVSYNVSRDDFNYTDVFEEVCETTAKYGMDHHLIHVEITESAFSDDPEFIGQQVKRFRNAGFHVWMDDFGSEYSSLGTLQTMDVDLVKLDIRFLRGCEEEKEGHRAIHLLQSTIQLLKALGLHTLCEGVETQAQLELLKEAGCEKAQGFYLGKPQRLEDI</sequence>
<dbReference type="EMBL" id="JALBUS010000009">
    <property type="protein sequence ID" value="MDX8417624.1"/>
    <property type="molecule type" value="Genomic_DNA"/>
</dbReference>
<dbReference type="SUPFAM" id="SSF141868">
    <property type="entry name" value="EAL domain-like"/>
    <property type="match status" value="1"/>
</dbReference>
<evidence type="ECO:0000313" key="4">
    <source>
        <dbReference type="Proteomes" id="UP001285244"/>
    </source>
</evidence>
<keyword evidence="4" id="KW-1185">Reference proteome</keyword>
<dbReference type="InterPro" id="IPR050706">
    <property type="entry name" value="Cyclic-di-GMP_PDE-like"/>
</dbReference>
<organism evidence="3 4">
    <name type="scientific">Absicoccus intestinalis</name>
    <dbReference type="NCBI Taxonomy" id="2926319"/>
    <lineage>
        <taxon>Bacteria</taxon>
        <taxon>Bacillati</taxon>
        <taxon>Bacillota</taxon>
        <taxon>Erysipelotrichia</taxon>
        <taxon>Erysipelotrichales</taxon>
        <taxon>Erysipelotrichaceae</taxon>
        <taxon>Absicoccus</taxon>
    </lineage>
</organism>